<dbReference type="PROSITE" id="PS00108">
    <property type="entry name" value="PROTEIN_KINASE_ST"/>
    <property type="match status" value="1"/>
</dbReference>
<dbReference type="EMBL" id="KV722702">
    <property type="protein sequence ID" value="OCH84236.1"/>
    <property type="molecule type" value="Genomic_DNA"/>
</dbReference>
<organism evidence="13 14">
    <name type="scientific">Obba rivulosa</name>
    <dbReference type="NCBI Taxonomy" id="1052685"/>
    <lineage>
        <taxon>Eukaryota</taxon>
        <taxon>Fungi</taxon>
        <taxon>Dikarya</taxon>
        <taxon>Basidiomycota</taxon>
        <taxon>Agaricomycotina</taxon>
        <taxon>Agaricomycetes</taxon>
        <taxon>Polyporales</taxon>
        <taxon>Gelatoporiaceae</taxon>
        <taxon>Obba</taxon>
    </lineage>
</organism>
<keyword evidence="8" id="KW-0539">Nucleus</keyword>
<dbReference type="PROSITE" id="PS50011">
    <property type="entry name" value="PROTEIN_KINASE_DOM"/>
    <property type="match status" value="1"/>
</dbReference>
<proteinExistence type="inferred from homology"/>
<gene>
    <name evidence="13" type="ORF">OBBRIDRAFT_799262</name>
</gene>
<keyword evidence="6 13" id="KW-0418">Kinase</keyword>
<dbReference type="Pfam" id="PF00069">
    <property type="entry name" value="Pkinase"/>
    <property type="match status" value="1"/>
</dbReference>
<keyword evidence="5 10" id="KW-0547">Nucleotide-binding</keyword>
<feature type="compositionally biased region" description="Pro residues" evidence="11">
    <location>
        <begin position="809"/>
        <end position="819"/>
    </location>
</feature>
<dbReference type="PANTHER" id="PTHR24056:SF233">
    <property type="entry name" value="CYCLIN-DEPENDENT KINASE 9"/>
    <property type="match status" value="1"/>
</dbReference>
<feature type="region of interest" description="Disordered" evidence="11">
    <location>
        <begin position="352"/>
        <end position="375"/>
    </location>
</feature>
<dbReference type="FunFam" id="1.10.510.10:FF:000415">
    <property type="entry name" value="CMGC/CDK/CRK7 protein kinase, variant"/>
    <property type="match status" value="1"/>
</dbReference>
<dbReference type="InterPro" id="IPR011009">
    <property type="entry name" value="Kinase-like_dom_sf"/>
</dbReference>
<feature type="compositionally biased region" description="Basic and acidic residues" evidence="11">
    <location>
        <begin position="146"/>
        <end position="166"/>
    </location>
</feature>
<feature type="compositionally biased region" description="Pro residues" evidence="11">
    <location>
        <begin position="780"/>
        <end position="800"/>
    </location>
</feature>
<feature type="compositionally biased region" description="Pro residues" evidence="11">
    <location>
        <begin position="322"/>
        <end position="336"/>
    </location>
</feature>
<reference evidence="13 14" key="1">
    <citation type="submission" date="2016-07" db="EMBL/GenBank/DDBJ databases">
        <title>Draft genome of the white-rot fungus Obba rivulosa 3A-2.</title>
        <authorList>
            <consortium name="DOE Joint Genome Institute"/>
            <person name="Miettinen O."/>
            <person name="Riley R."/>
            <person name="Acob R."/>
            <person name="Barry K."/>
            <person name="Cullen D."/>
            <person name="De Vries R."/>
            <person name="Hainaut M."/>
            <person name="Hatakka A."/>
            <person name="Henrissat B."/>
            <person name="Hilden K."/>
            <person name="Kuo R."/>
            <person name="Labutti K."/>
            <person name="Lipzen A."/>
            <person name="Makela M.R."/>
            <person name="Sandor L."/>
            <person name="Spatafora J.W."/>
            <person name="Grigoriev I.V."/>
            <person name="Hibbett D.S."/>
        </authorList>
    </citation>
    <scope>NUCLEOTIDE SEQUENCE [LARGE SCALE GENOMIC DNA]</scope>
    <source>
        <strain evidence="13 14">3A-2</strain>
    </source>
</reference>
<keyword evidence="3" id="KW-0723">Serine/threonine-protein kinase</keyword>
<feature type="compositionally biased region" description="Pro residues" evidence="11">
    <location>
        <begin position="850"/>
        <end position="860"/>
    </location>
</feature>
<dbReference type="GO" id="GO:0005524">
    <property type="term" value="F:ATP binding"/>
    <property type="evidence" value="ECO:0007669"/>
    <property type="project" value="UniProtKB-UniRule"/>
</dbReference>
<dbReference type="OrthoDB" id="28397at2759"/>
<feature type="compositionally biased region" description="Basic and acidic residues" evidence="11">
    <location>
        <begin position="278"/>
        <end position="288"/>
    </location>
</feature>
<dbReference type="SUPFAM" id="SSF56112">
    <property type="entry name" value="Protein kinase-like (PK-like)"/>
    <property type="match status" value="1"/>
</dbReference>
<evidence type="ECO:0000313" key="14">
    <source>
        <dbReference type="Proteomes" id="UP000250043"/>
    </source>
</evidence>
<feature type="compositionally biased region" description="Pro residues" evidence="11">
    <location>
        <begin position="114"/>
        <end position="125"/>
    </location>
</feature>
<dbReference type="PANTHER" id="PTHR24056">
    <property type="entry name" value="CELL DIVISION PROTEIN KINASE"/>
    <property type="match status" value="1"/>
</dbReference>
<evidence type="ECO:0000256" key="3">
    <source>
        <dbReference type="ARBA" id="ARBA00022527"/>
    </source>
</evidence>
<feature type="compositionally biased region" description="Basic and acidic residues" evidence="11">
    <location>
        <begin position="231"/>
        <end position="271"/>
    </location>
</feature>
<keyword evidence="14" id="KW-1185">Reference proteome</keyword>
<feature type="compositionally biased region" description="Gly residues" evidence="11">
    <location>
        <begin position="918"/>
        <end position="928"/>
    </location>
</feature>
<evidence type="ECO:0000256" key="8">
    <source>
        <dbReference type="ARBA" id="ARBA00023242"/>
    </source>
</evidence>
<accession>A0A8E2DET2</accession>
<dbReference type="PROSITE" id="PS00107">
    <property type="entry name" value="PROTEIN_KINASE_ATP"/>
    <property type="match status" value="1"/>
</dbReference>
<evidence type="ECO:0000256" key="11">
    <source>
        <dbReference type="SAM" id="MobiDB-lite"/>
    </source>
</evidence>
<evidence type="ECO:0000256" key="1">
    <source>
        <dbReference type="ARBA" id="ARBA00004123"/>
    </source>
</evidence>
<comment type="similarity">
    <text evidence="2">Belongs to the protein kinase superfamily. CMGC Ser/Thr protein kinase family. CDC2/CDKX subfamily.</text>
</comment>
<evidence type="ECO:0000256" key="2">
    <source>
        <dbReference type="ARBA" id="ARBA00006485"/>
    </source>
</evidence>
<keyword evidence="7 10" id="KW-0067">ATP-binding</keyword>
<feature type="domain" description="Protein kinase" evidence="12">
    <location>
        <begin position="433"/>
        <end position="734"/>
    </location>
</feature>
<keyword evidence="4" id="KW-0808">Transferase</keyword>
<feature type="compositionally biased region" description="Pro residues" evidence="11">
    <location>
        <begin position="826"/>
        <end position="839"/>
    </location>
</feature>
<feature type="compositionally biased region" description="Basic and acidic residues" evidence="11">
    <location>
        <begin position="311"/>
        <end position="321"/>
    </location>
</feature>
<feature type="region of interest" description="Disordered" evidence="11">
    <location>
        <begin position="1"/>
        <end position="339"/>
    </location>
</feature>
<dbReference type="InterPro" id="IPR017441">
    <property type="entry name" value="Protein_kinase_ATP_BS"/>
</dbReference>
<feature type="compositionally biased region" description="Polar residues" evidence="11">
    <location>
        <begin position="1"/>
        <end position="16"/>
    </location>
</feature>
<dbReference type="AlphaFoldDB" id="A0A8E2DET2"/>
<name>A0A8E2DET2_9APHY</name>
<dbReference type="GO" id="GO:0005634">
    <property type="term" value="C:nucleus"/>
    <property type="evidence" value="ECO:0007669"/>
    <property type="project" value="UniProtKB-SubCell"/>
</dbReference>
<evidence type="ECO:0000256" key="5">
    <source>
        <dbReference type="ARBA" id="ARBA00022741"/>
    </source>
</evidence>
<evidence type="ECO:0000256" key="6">
    <source>
        <dbReference type="ARBA" id="ARBA00022777"/>
    </source>
</evidence>
<dbReference type="Proteomes" id="UP000250043">
    <property type="component" value="Unassembled WGS sequence"/>
</dbReference>
<feature type="region of interest" description="Disordered" evidence="11">
    <location>
        <begin position="745"/>
        <end position="928"/>
    </location>
</feature>
<dbReference type="InterPro" id="IPR008271">
    <property type="entry name" value="Ser/Thr_kinase_AS"/>
</dbReference>
<evidence type="ECO:0000313" key="13">
    <source>
        <dbReference type="EMBL" id="OCH84236.1"/>
    </source>
</evidence>
<evidence type="ECO:0000256" key="7">
    <source>
        <dbReference type="ARBA" id="ARBA00022840"/>
    </source>
</evidence>
<evidence type="ECO:0000256" key="4">
    <source>
        <dbReference type="ARBA" id="ARBA00022679"/>
    </source>
</evidence>
<evidence type="ECO:0000256" key="10">
    <source>
        <dbReference type="PROSITE-ProRule" id="PRU10141"/>
    </source>
</evidence>
<comment type="catalytic activity">
    <reaction evidence="9">
        <text>[DNA-directed RNA polymerase] + ATP = phospho-[DNA-directed RNA polymerase] + ADP + H(+)</text>
        <dbReference type="Rhea" id="RHEA:10216"/>
        <dbReference type="Rhea" id="RHEA-COMP:11321"/>
        <dbReference type="Rhea" id="RHEA-COMP:11322"/>
        <dbReference type="ChEBI" id="CHEBI:15378"/>
        <dbReference type="ChEBI" id="CHEBI:30616"/>
        <dbReference type="ChEBI" id="CHEBI:43176"/>
        <dbReference type="ChEBI" id="CHEBI:68546"/>
        <dbReference type="ChEBI" id="CHEBI:456216"/>
        <dbReference type="EC" id="2.7.11.23"/>
    </reaction>
</comment>
<protein>
    <submittedName>
        <fullName evidence="13">Pkinase-domain-containing protein</fullName>
    </submittedName>
</protein>
<dbReference type="GO" id="GO:0008353">
    <property type="term" value="F:RNA polymerase II CTD heptapeptide repeat kinase activity"/>
    <property type="evidence" value="ECO:0007669"/>
    <property type="project" value="UniProtKB-EC"/>
</dbReference>
<feature type="binding site" evidence="10">
    <location>
        <position position="462"/>
    </location>
    <ligand>
        <name>ATP</name>
        <dbReference type="ChEBI" id="CHEBI:30616"/>
    </ligand>
</feature>
<dbReference type="InterPro" id="IPR000719">
    <property type="entry name" value="Prot_kinase_dom"/>
</dbReference>
<dbReference type="InterPro" id="IPR050108">
    <property type="entry name" value="CDK"/>
</dbReference>
<dbReference type="Gene3D" id="1.10.510.10">
    <property type="entry name" value="Transferase(Phosphotransferase) domain 1"/>
    <property type="match status" value="1"/>
</dbReference>
<evidence type="ECO:0000256" key="9">
    <source>
        <dbReference type="ARBA" id="ARBA00049280"/>
    </source>
</evidence>
<dbReference type="Gene3D" id="3.30.200.20">
    <property type="entry name" value="Phosphorylase Kinase, domain 1"/>
    <property type="match status" value="1"/>
</dbReference>
<dbReference type="SMART" id="SM00220">
    <property type="entry name" value="S_TKc"/>
    <property type="match status" value="1"/>
</dbReference>
<feature type="compositionally biased region" description="Basic and acidic residues" evidence="11">
    <location>
        <begin position="92"/>
        <end position="109"/>
    </location>
</feature>
<feature type="compositionally biased region" description="Low complexity" evidence="11">
    <location>
        <begin position="840"/>
        <end position="849"/>
    </location>
</feature>
<evidence type="ECO:0000259" key="12">
    <source>
        <dbReference type="PROSITE" id="PS50011"/>
    </source>
</evidence>
<dbReference type="GO" id="GO:0004693">
    <property type="term" value="F:cyclin-dependent protein serine/threonine kinase activity"/>
    <property type="evidence" value="ECO:0007669"/>
    <property type="project" value="TreeGrafter"/>
</dbReference>
<comment type="subcellular location">
    <subcellularLocation>
        <location evidence="1">Nucleus</location>
    </subcellularLocation>
</comment>
<sequence length="928" mass="105397">MVTTPKRSASTSPNDSRPNKRHAPSSPEEGELDDATPPQPKPARSPTPVKTTSKPAPKVPFPFKKKIYAAEEKAPPPPNGLTKSREQPMVYERSEEDERRFRQEEERKYNYSRPRPPPPPPPPPHGIDRWQPAAGRYDYGTSWNHTDPRSSYHYPRERDVHDDRRYRPISPRHDRRSASRSPSSHRSRSPVSPPPNKEKHRLPPSRSSAAPPPLGDYYDDRGGRDRHRRSPDRAYDRSRQVWRDGYVDDRYYRPRDPSRDSRDDRRWERPRRSTSPARHYDARYDADTYRPTSPRQHTPPRPLSPRSPARLSERPRSREPLPPRPPSVPPPPPPPEIMKESVLPTEHTVIKIPLPKKPPTPVNLHSPPSMPVPPPKTGTIPHAPESRERLRANGSVEPPVAHRHRRRATLRPREEEERLYGRLFLGCGRQDDYDVLTKLGEGTFGEVHKAVHRTKGNAVALKRILMHNEKEGMPVTALREIKILKALHHPCVVEILDMFVVRSQGKDAPLSVYMVFPYMDHDLAGLLENERVKLTPSQIKLYMKQLLEGTEYMHRNHIIHRDMKAANLLISNTGSLKIADFGLARAFDPNITRGGGEDFRGRERKYTNCVVTRWYRPPELLLGARQYGGEIDMWGIGCVLGEMFWRRPILPGTTDVDQLEKIWQLCGTPNQHTWPNHDQLPGCEGVKRFNQYPRRVKQVYEMIGVETCDLLDKLLVCNPRDRLTASQALDHDYFWTDPLPADPKTLPSYEASHEFDKRGRRNQAPAGPPIPGPHMDGPPRQLPMPITQPPMPYGRPPPPREAFRNGPRPSFPPGPPPGLHPSSYRPYPPPPGGYPPPGQHPQRFPVPGAGFPPGPPPPLPVISLRPGQPPPQIAPLPWQQQPPHGRPAHLPARPHPMPLQTGRGPPLHSGEHQRRDPGNGGAGDLNYG</sequence>